<name>A0A8E7FND5_9CAUD</name>
<sequence length="100" mass="10590">MKKILTALIGATMAFGCAAESNNYSDLAKLVASNIARTYDFNDAGVKSQLTETCIVGINLGLDGFDKASIKSIVDSIPEDRLGLAMRDTLEVCHGYGSAK</sequence>
<dbReference type="EMBL" id="MW689258">
    <property type="protein sequence ID" value="QVW27775.1"/>
    <property type="molecule type" value="Genomic_DNA"/>
</dbReference>
<evidence type="ECO:0000313" key="1">
    <source>
        <dbReference type="EMBL" id="QVW27775.1"/>
    </source>
</evidence>
<protein>
    <recommendedName>
        <fullName evidence="3">Lipoprotein</fullName>
    </recommendedName>
</protein>
<accession>A0A8E7FND5</accession>
<reference evidence="1" key="1">
    <citation type="submission" date="2021-03" db="EMBL/GenBank/DDBJ databases">
        <title>Complete genome sequence of Hafnia phage Pocis76.</title>
        <authorList>
            <person name="Dislers A."/>
            <person name="Zrelovs N."/>
            <person name="Kazaks A."/>
        </authorList>
    </citation>
    <scope>NUCLEOTIDE SEQUENCE</scope>
</reference>
<dbReference type="PROSITE" id="PS51257">
    <property type="entry name" value="PROKAR_LIPOPROTEIN"/>
    <property type="match status" value="1"/>
</dbReference>
<evidence type="ECO:0000313" key="2">
    <source>
        <dbReference type="Proteomes" id="UP000678489"/>
    </source>
</evidence>
<dbReference type="Proteomes" id="UP000678489">
    <property type="component" value="Segment"/>
</dbReference>
<organism evidence="1 2">
    <name type="scientific">Hafnia phage Pocis76</name>
    <dbReference type="NCBI Taxonomy" id="2831174"/>
    <lineage>
        <taxon>Viruses</taxon>
        <taxon>Duplodnaviria</taxon>
        <taxon>Heunggongvirae</taxon>
        <taxon>Uroviricota</taxon>
        <taxon>Caudoviricetes</taxon>
        <taxon>Drexlerviridae</taxon>
        <taxon>Tempevirinae</taxon>
        <taxon>Pocisvirus</taxon>
        <taxon>Pocisvirus pocis76</taxon>
    </lineage>
</organism>
<keyword evidence="2" id="KW-1185">Reference proteome</keyword>
<proteinExistence type="predicted"/>
<evidence type="ECO:0008006" key="3">
    <source>
        <dbReference type="Google" id="ProtNLM"/>
    </source>
</evidence>